<dbReference type="InterPro" id="IPR058702">
    <property type="entry name" value="MafI2-like"/>
</dbReference>
<comment type="caution">
    <text evidence="1">The sequence shown here is derived from an EMBL/GenBank/DDBJ whole genome shotgun (WGS) entry which is preliminary data.</text>
</comment>
<dbReference type="Pfam" id="PF26541">
    <property type="entry name" value="MafI2"/>
    <property type="match status" value="1"/>
</dbReference>
<sequence length="107" mass="12658">MSQPDLQEWNLQTITLMQALIGAISANFRMVTLDWSEDTWIISIYLERDDPQDREEAEDVGFEFDALQLRNMKSAIKTYISPENPIFPKPPTRVVFKRREYFKDEVE</sequence>
<protein>
    <submittedName>
        <fullName evidence="1">Uncharacterized protein</fullName>
    </submittedName>
</protein>
<dbReference type="EMBL" id="VITT01000006">
    <property type="protein sequence ID" value="TWB60511.1"/>
    <property type="molecule type" value="Genomic_DNA"/>
</dbReference>
<dbReference type="OrthoDB" id="6893585at2"/>
<gene>
    <name evidence="1" type="ORF">FBZ92_10672</name>
</gene>
<name>A0A560IPZ5_9PROT</name>
<proteinExistence type="predicted"/>
<evidence type="ECO:0000313" key="1">
    <source>
        <dbReference type="EMBL" id="TWB60511.1"/>
    </source>
</evidence>
<dbReference type="AlphaFoldDB" id="A0A560IPZ5"/>
<accession>A0A560IPZ5</accession>
<reference evidence="1 2" key="1">
    <citation type="submission" date="2019-06" db="EMBL/GenBank/DDBJ databases">
        <title>Genomic Encyclopedia of Type Strains, Phase IV (KMG-V): Genome sequencing to study the core and pangenomes of soil and plant-associated prokaryotes.</title>
        <authorList>
            <person name="Whitman W."/>
        </authorList>
    </citation>
    <scope>NUCLEOTIDE SEQUENCE [LARGE SCALE GENOMIC DNA]</scope>
    <source>
        <strain evidence="1 2">BR 11140</strain>
    </source>
</reference>
<evidence type="ECO:0000313" key="2">
    <source>
        <dbReference type="Proteomes" id="UP000318050"/>
    </source>
</evidence>
<dbReference type="Proteomes" id="UP000318050">
    <property type="component" value="Unassembled WGS sequence"/>
</dbReference>
<organism evidence="1 2">
    <name type="scientific">Nitrospirillum amazonense</name>
    <dbReference type="NCBI Taxonomy" id="28077"/>
    <lineage>
        <taxon>Bacteria</taxon>
        <taxon>Pseudomonadati</taxon>
        <taxon>Pseudomonadota</taxon>
        <taxon>Alphaproteobacteria</taxon>
        <taxon>Rhodospirillales</taxon>
        <taxon>Azospirillaceae</taxon>
        <taxon>Nitrospirillum</taxon>
    </lineage>
</organism>